<dbReference type="Proteomes" id="UP000762676">
    <property type="component" value="Unassembled WGS sequence"/>
</dbReference>
<dbReference type="AlphaFoldDB" id="A0AAV4EVE3"/>
<dbReference type="EMBL" id="BMAT01010995">
    <property type="protein sequence ID" value="GFR64674.1"/>
    <property type="molecule type" value="Genomic_DNA"/>
</dbReference>
<name>A0AAV4EVE3_9GAST</name>
<sequence>MVTISPATTSTFGNAISRIDTHNNDCNNININGINLTTTMHSSNNNSSKHNAKQQKIIRKLADFQASSRSRSSAAAFECGDRLCGLAVRHSLRDREVRGSIAGRVTSRTLKLVSAAAPPSVWHYGFNVKSGWLGVVHASAPYITVWQHAFSCPKRRL</sequence>
<keyword evidence="2" id="KW-1185">Reference proteome</keyword>
<evidence type="ECO:0000313" key="1">
    <source>
        <dbReference type="EMBL" id="GFR64674.1"/>
    </source>
</evidence>
<organism evidence="1 2">
    <name type="scientific">Elysia marginata</name>
    <dbReference type="NCBI Taxonomy" id="1093978"/>
    <lineage>
        <taxon>Eukaryota</taxon>
        <taxon>Metazoa</taxon>
        <taxon>Spiralia</taxon>
        <taxon>Lophotrochozoa</taxon>
        <taxon>Mollusca</taxon>
        <taxon>Gastropoda</taxon>
        <taxon>Heterobranchia</taxon>
        <taxon>Euthyneura</taxon>
        <taxon>Panpulmonata</taxon>
        <taxon>Sacoglossa</taxon>
        <taxon>Placobranchoidea</taxon>
        <taxon>Plakobranchidae</taxon>
        <taxon>Elysia</taxon>
    </lineage>
</organism>
<reference evidence="1 2" key="1">
    <citation type="journal article" date="2021" name="Elife">
        <title>Chloroplast acquisition without the gene transfer in kleptoplastic sea slugs, Plakobranchus ocellatus.</title>
        <authorList>
            <person name="Maeda T."/>
            <person name="Takahashi S."/>
            <person name="Yoshida T."/>
            <person name="Shimamura S."/>
            <person name="Takaki Y."/>
            <person name="Nagai Y."/>
            <person name="Toyoda A."/>
            <person name="Suzuki Y."/>
            <person name="Arimoto A."/>
            <person name="Ishii H."/>
            <person name="Satoh N."/>
            <person name="Nishiyama T."/>
            <person name="Hasebe M."/>
            <person name="Maruyama T."/>
            <person name="Minagawa J."/>
            <person name="Obokata J."/>
            <person name="Shigenobu S."/>
        </authorList>
    </citation>
    <scope>NUCLEOTIDE SEQUENCE [LARGE SCALE GENOMIC DNA]</scope>
</reference>
<evidence type="ECO:0000313" key="2">
    <source>
        <dbReference type="Proteomes" id="UP000762676"/>
    </source>
</evidence>
<gene>
    <name evidence="1" type="ORF">ElyMa_005512600</name>
</gene>
<accession>A0AAV4EVE3</accession>
<comment type="caution">
    <text evidence="1">The sequence shown here is derived from an EMBL/GenBank/DDBJ whole genome shotgun (WGS) entry which is preliminary data.</text>
</comment>
<proteinExistence type="predicted"/>
<protein>
    <submittedName>
        <fullName evidence="1">Uncharacterized protein</fullName>
    </submittedName>
</protein>